<dbReference type="SUPFAM" id="SSF55729">
    <property type="entry name" value="Acyl-CoA N-acyltransferases (Nat)"/>
    <property type="match status" value="1"/>
</dbReference>
<keyword evidence="2" id="KW-0808">Transferase</keyword>
<sequence length="64" mass="7353">MHTLSAYRRKGIAKRLLDHVIDEAQQRQCGKVTITASAMGKLLYRSYGFTAKDNYVDYDLEIND</sequence>
<keyword evidence="2" id="KW-0012">Acyltransferase</keyword>
<feature type="domain" description="N-acetyltransferase" evidence="1">
    <location>
        <begin position="1"/>
        <end position="64"/>
    </location>
</feature>
<dbReference type="CDD" id="cd04301">
    <property type="entry name" value="NAT_SF"/>
    <property type="match status" value="1"/>
</dbReference>
<proteinExistence type="predicted"/>
<dbReference type="InterPro" id="IPR016181">
    <property type="entry name" value="Acyl_CoA_acyltransferase"/>
</dbReference>
<organism evidence="2 3">
    <name type="scientific">Sporolactobacillus shoreicorticis</name>
    <dbReference type="NCBI Taxonomy" id="1923877"/>
    <lineage>
        <taxon>Bacteria</taxon>
        <taxon>Bacillati</taxon>
        <taxon>Bacillota</taxon>
        <taxon>Bacilli</taxon>
        <taxon>Bacillales</taxon>
        <taxon>Sporolactobacillaceae</taxon>
        <taxon>Sporolactobacillus</taxon>
    </lineage>
</organism>
<gene>
    <name evidence="2" type="ORF">ACFSUE_06365</name>
</gene>
<dbReference type="PROSITE" id="PS51186">
    <property type="entry name" value="GNAT"/>
    <property type="match status" value="1"/>
</dbReference>
<dbReference type="InterPro" id="IPR000182">
    <property type="entry name" value="GNAT_dom"/>
</dbReference>
<evidence type="ECO:0000259" key="1">
    <source>
        <dbReference type="PROSITE" id="PS51186"/>
    </source>
</evidence>
<keyword evidence="3" id="KW-1185">Reference proteome</keyword>
<dbReference type="Pfam" id="PF13673">
    <property type="entry name" value="Acetyltransf_10"/>
    <property type="match status" value="1"/>
</dbReference>
<comment type="caution">
    <text evidence="2">The sequence shown here is derived from an EMBL/GenBank/DDBJ whole genome shotgun (WGS) entry which is preliminary data.</text>
</comment>
<dbReference type="Gene3D" id="3.40.630.30">
    <property type="match status" value="1"/>
</dbReference>
<reference evidence="3" key="1">
    <citation type="journal article" date="2019" name="Int. J. Syst. Evol. Microbiol.">
        <title>The Global Catalogue of Microorganisms (GCM) 10K type strain sequencing project: providing services to taxonomists for standard genome sequencing and annotation.</title>
        <authorList>
            <consortium name="The Broad Institute Genomics Platform"/>
            <consortium name="The Broad Institute Genome Sequencing Center for Infectious Disease"/>
            <person name="Wu L."/>
            <person name="Ma J."/>
        </authorList>
    </citation>
    <scope>NUCLEOTIDE SEQUENCE [LARGE SCALE GENOMIC DNA]</scope>
    <source>
        <strain evidence="3">TISTR 2466</strain>
    </source>
</reference>
<dbReference type="Proteomes" id="UP001597399">
    <property type="component" value="Unassembled WGS sequence"/>
</dbReference>
<dbReference type="GO" id="GO:0016746">
    <property type="term" value="F:acyltransferase activity"/>
    <property type="evidence" value="ECO:0007669"/>
    <property type="project" value="UniProtKB-KW"/>
</dbReference>
<protein>
    <submittedName>
        <fullName evidence="2">GNAT family N-acetyltransferase</fullName>
        <ecNumber evidence="2">2.3.1.-</ecNumber>
    </submittedName>
</protein>
<dbReference type="EMBL" id="JBHUMQ010000015">
    <property type="protein sequence ID" value="MFD2693254.1"/>
    <property type="molecule type" value="Genomic_DNA"/>
</dbReference>
<evidence type="ECO:0000313" key="3">
    <source>
        <dbReference type="Proteomes" id="UP001597399"/>
    </source>
</evidence>
<name>A0ABW5S2K6_9BACL</name>
<accession>A0ABW5S2K6</accession>
<evidence type="ECO:0000313" key="2">
    <source>
        <dbReference type="EMBL" id="MFD2693254.1"/>
    </source>
</evidence>
<dbReference type="RefSeq" id="WP_253058213.1">
    <property type="nucleotide sequence ID" value="NZ_JAMXWM010000002.1"/>
</dbReference>
<dbReference type="EC" id="2.3.1.-" evidence="2"/>